<proteinExistence type="predicted"/>
<gene>
    <name evidence="1" type="ORF">UABAM_03520</name>
</gene>
<evidence type="ECO:0000313" key="2">
    <source>
        <dbReference type="Proteomes" id="UP000326354"/>
    </source>
</evidence>
<dbReference type="RefSeq" id="WP_151969275.1">
    <property type="nucleotide sequence ID" value="NZ_AP019860.1"/>
</dbReference>
<dbReference type="KEGG" id="uam:UABAM_03520"/>
<sequence>MIEKFLPHRHPVRLVDEIISHDENGIVCNVNWPQKTFFHKNPRTAMVEMIAQTAAVMMAKLGGDAQGLGMLTAIKNFEFFADPQQMDICVEVNIEGELGQHKIVNGIVKQCEIVLVKGRVFLYLDRGEINE</sequence>
<dbReference type="OrthoDB" id="9772788at2"/>
<name>A0A5S9IP83_UABAM</name>
<dbReference type="Gene3D" id="3.10.129.10">
    <property type="entry name" value="Hotdog Thioesterase"/>
    <property type="match status" value="1"/>
</dbReference>
<dbReference type="InterPro" id="IPR029069">
    <property type="entry name" value="HotDog_dom_sf"/>
</dbReference>
<dbReference type="SUPFAM" id="SSF54637">
    <property type="entry name" value="Thioesterase/thiol ester dehydrase-isomerase"/>
    <property type="match status" value="1"/>
</dbReference>
<dbReference type="Proteomes" id="UP000326354">
    <property type="component" value="Chromosome"/>
</dbReference>
<organism evidence="1 2">
    <name type="scientific">Uabimicrobium amorphum</name>
    <dbReference type="NCBI Taxonomy" id="2596890"/>
    <lineage>
        <taxon>Bacteria</taxon>
        <taxon>Pseudomonadati</taxon>
        <taxon>Planctomycetota</taxon>
        <taxon>Candidatus Uabimicrobiia</taxon>
        <taxon>Candidatus Uabimicrobiales</taxon>
        <taxon>Candidatus Uabimicrobiaceae</taxon>
        <taxon>Candidatus Uabimicrobium</taxon>
    </lineage>
</organism>
<protein>
    <submittedName>
        <fullName evidence="1">Uncharacterized protein</fullName>
    </submittedName>
</protein>
<dbReference type="InterPro" id="IPR016776">
    <property type="entry name" value="ApeP-like_dehydratase"/>
</dbReference>
<evidence type="ECO:0000313" key="1">
    <source>
        <dbReference type="EMBL" id="BBM85157.1"/>
    </source>
</evidence>
<dbReference type="AlphaFoldDB" id="A0A5S9IP83"/>
<reference evidence="1 2" key="1">
    <citation type="submission" date="2019-08" db="EMBL/GenBank/DDBJ databases">
        <title>Complete genome sequence of Candidatus Uab amorphum.</title>
        <authorList>
            <person name="Shiratori T."/>
            <person name="Suzuki S."/>
            <person name="Kakizawa Y."/>
            <person name="Ishida K."/>
        </authorList>
    </citation>
    <scope>NUCLEOTIDE SEQUENCE [LARGE SCALE GENOMIC DNA]</scope>
    <source>
        <strain evidence="1 2">SRT547</strain>
    </source>
</reference>
<keyword evidence="2" id="KW-1185">Reference proteome</keyword>
<dbReference type="EMBL" id="AP019860">
    <property type="protein sequence ID" value="BBM85157.1"/>
    <property type="molecule type" value="Genomic_DNA"/>
</dbReference>
<accession>A0A5S9IP83</accession>
<dbReference type="Pfam" id="PF22817">
    <property type="entry name" value="ApeP-like"/>
    <property type="match status" value="1"/>
</dbReference>